<dbReference type="eggNOG" id="ENOG502SNE3">
    <property type="taxonomic scope" value="Eukaryota"/>
</dbReference>
<evidence type="ECO:0000313" key="10">
    <source>
        <dbReference type="Ensembl" id="ENSPSIP00000008211.1"/>
    </source>
</evidence>
<evidence type="ECO:0000256" key="6">
    <source>
        <dbReference type="ARBA" id="ARBA00022859"/>
    </source>
</evidence>
<dbReference type="GO" id="GO:0002376">
    <property type="term" value="P:immune system process"/>
    <property type="evidence" value="ECO:0007669"/>
    <property type="project" value="UniProtKB-KW"/>
</dbReference>
<keyword evidence="5" id="KW-0732">Signal</keyword>
<evidence type="ECO:0000313" key="11">
    <source>
        <dbReference type="Proteomes" id="UP000007267"/>
    </source>
</evidence>
<dbReference type="InterPro" id="IPR036179">
    <property type="entry name" value="Ig-like_dom_sf"/>
</dbReference>
<dbReference type="Gene3D" id="2.60.40.10">
    <property type="entry name" value="Immunoglobulins"/>
    <property type="match status" value="2"/>
</dbReference>
<dbReference type="Ensembl" id="ENSPSIT00000008254.1">
    <property type="protein sequence ID" value="ENSPSIP00000008211.1"/>
    <property type="gene ID" value="ENSPSIG00000007539.1"/>
</dbReference>
<dbReference type="GeneTree" id="ENSGT00940000153120"/>
<dbReference type="SUPFAM" id="SSF48726">
    <property type="entry name" value="Immunoglobulin"/>
    <property type="match status" value="2"/>
</dbReference>
<dbReference type="GO" id="GO:0005576">
    <property type="term" value="C:extracellular region"/>
    <property type="evidence" value="ECO:0007669"/>
    <property type="project" value="UniProtKB-SubCell"/>
</dbReference>
<evidence type="ECO:0000256" key="8">
    <source>
        <dbReference type="ARBA" id="ARBA00023319"/>
    </source>
</evidence>
<protein>
    <recommendedName>
        <fullName evidence="9">Ig-like domain-containing protein</fullName>
    </recommendedName>
</protein>
<evidence type="ECO:0000259" key="9">
    <source>
        <dbReference type="PROSITE" id="PS50835"/>
    </source>
</evidence>
<dbReference type="EMBL" id="AGCU01018393">
    <property type="status" value="NOT_ANNOTATED_CDS"/>
    <property type="molecule type" value="Genomic_DNA"/>
</dbReference>
<dbReference type="AlphaFoldDB" id="K7FJK1"/>
<dbReference type="InterPro" id="IPR007110">
    <property type="entry name" value="Ig-like_dom"/>
</dbReference>
<dbReference type="PROSITE" id="PS50835">
    <property type="entry name" value="IG_LIKE"/>
    <property type="match status" value="2"/>
</dbReference>
<organism evidence="10 11">
    <name type="scientific">Pelodiscus sinensis</name>
    <name type="common">Chinese softshell turtle</name>
    <name type="synonym">Trionyx sinensis</name>
    <dbReference type="NCBI Taxonomy" id="13735"/>
    <lineage>
        <taxon>Eukaryota</taxon>
        <taxon>Metazoa</taxon>
        <taxon>Chordata</taxon>
        <taxon>Craniata</taxon>
        <taxon>Vertebrata</taxon>
        <taxon>Euteleostomi</taxon>
        <taxon>Archelosauria</taxon>
        <taxon>Testudinata</taxon>
        <taxon>Testudines</taxon>
        <taxon>Cryptodira</taxon>
        <taxon>Trionychia</taxon>
        <taxon>Trionychidae</taxon>
        <taxon>Pelodiscus</taxon>
    </lineage>
</organism>
<reference evidence="10" key="4">
    <citation type="submission" date="2025-09" db="UniProtKB">
        <authorList>
            <consortium name="Ensembl"/>
        </authorList>
    </citation>
    <scope>IDENTIFICATION</scope>
</reference>
<keyword evidence="11" id="KW-1185">Reference proteome</keyword>
<dbReference type="InterPro" id="IPR013783">
    <property type="entry name" value="Ig-like_fold"/>
</dbReference>
<dbReference type="FunFam" id="2.60.40.10:FF:000620">
    <property type="entry name" value="Immunoglobulin lambda locus"/>
    <property type="match status" value="1"/>
</dbReference>
<keyword evidence="6" id="KW-0391">Immunity</keyword>
<dbReference type="OMA" id="LYRICIC"/>
<proteinExistence type="predicted"/>
<evidence type="ECO:0000256" key="1">
    <source>
        <dbReference type="ARBA" id="ARBA00004236"/>
    </source>
</evidence>
<dbReference type="InterPro" id="IPR050150">
    <property type="entry name" value="IgV_Light_Chain"/>
</dbReference>
<reference evidence="11" key="2">
    <citation type="journal article" date="2013" name="Nat. Genet.">
        <title>The draft genomes of soft-shell turtle and green sea turtle yield insights into the development and evolution of the turtle-specific body plan.</title>
        <authorList>
            <person name="Wang Z."/>
            <person name="Pascual-Anaya J."/>
            <person name="Zadissa A."/>
            <person name="Li W."/>
            <person name="Niimura Y."/>
            <person name="Huang Z."/>
            <person name="Li C."/>
            <person name="White S."/>
            <person name="Xiong Z."/>
            <person name="Fang D."/>
            <person name="Wang B."/>
            <person name="Ming Y."/>
            <person name="Chen Y."/>
            <person name="Zheng Y."/>
            <person name="Kuraku S."/>
            <person name="Pignatelli M."/>
            <person name="Herrero J."/>
            <person name="Beal K."/>
            <person name="Nozawa M."/>
            <person name="Li Q."/>
            <person name="Wang J."/>
            <person name="Zhang H."/>
            <person name="Yu L."/>
            <person name="Shigenobu S."/>
            <person name="Wang J."/>
            <person name="Liu J."/>
            <person name="Flicek P."/>
            <person name="Searle S."/>
            <person name="Wang J."/>
            <person name="Kuratani S."/>
            <person name="Yin Y."/>
            <person name="Aken B."/>
            <person name="Zhang G."/>
            <person name="Irie N."/>
        </authorList>
    </citation>
    <scope>NUCLEOTIDE SEQUENCE [LARGE SCALE GENOMIC DNA]</scope>
    <source>
        <strain evidence="11">Daiwa-1</strain>
    </source>
</reference>
<evidence type="ECO:0000256" key="3">
    <source>
        <dbReference type="ARBA" id="ARBA00022475"/>
    </source>
</evidence>
<sequence>QHEMTPGNTVSVSPGNTVKLSCTMSSGTSISGYSMFWYQQKPGNSPRYLLRYKSDSDKHQGSGVPARFSGSKDMTSNTGYLTISGALVEDEADYYCALYFLVLALQGQHLWVCVSGAGGSAGGADSLAQYVLTQPPSVSVSPGQNAQLTCTGEKFDKYYVHWYQQKPGQAPQLVIYKDSERPSGIPERFSGASSGNTATLTITGVQAEDEADYYC</sequence>
<keyword evidence="4" id="KW-0964">Secreted</keyword>
<name>K7FJK1_PELSI</name>
<feature type="domain" description="Ig-like" evidence="9">
    <location>
        <begin position="129"/>
        <end position="215"/>
    </location>
</feature>
<dbReference type="HOGENOM" id="CLU_077975_1_0_1"/>
<evidence type="ECO:0000256" key="4">
    <source>
        <dbReference type="ARBA" id="ARBA00022525"/>
    </source>
</evidence>
<dbReference type="SMART" id="SM00406">
    <property type="entry name" value="IGv"/>
    <property type="match status" value="2"/>
</dbReference>
<comment type="subcellular location">
    <subcellularLocation>
        <location evidence="1">Cell membrane</location>
    </subcellularLocation>
    <subcellularLocation>
        <location evidence="2">Secreted</location>
    </subcellularLocation>
</comment>
<evidence type="ECO:0000256" key="2">
    <source>
        <dbReference type="ARBA" id="ARBA00004613"/>
    </source>
</evidence>
<dbReference type="InterPro" id="IPR003599">
    <property type="entry name" value="Ig_sub"/>
</dbReference>
<accession>K7FJK1</accession>
<evidence type="ECO:0000256" key="7">
    <source>
        <dbReference type="ARBA" id="ARBA00023136"/>
    </source>
</evidence>
<dbReference type="Proteomes" id="UP000007267">
    <property type="component" value="Unassembled WGS sequence"/>
</dbReference>
<keyword evidence="3" id="KW-1003">Cell membrane</keyword>
<dbReference type="GO" id="GO:0005886">
    <property type="term" value="C:plasma membrane"/>
    <property type="evidence" value="ECO:0007669"/>
    <property type="project" value="UniProtKB-SubCell"/>
</dbReference>
<reference evidence="10" key="3">
    <citation type="submission" date="2025-08" db="UniProtKB">
        <authorList>
            <consortium name="Ensembl"/>
        </authorList>
    </citation>
    <scope>IDENTIFICATION</scope>
</reference>
<dbReference type="InterPro" id="IPR013106">
    <property type="entry name" value="Ig_V-set"/>
</dbReference>
<keyword evidence="7" id="KW-0472">Membrane</keyword>
<dbReference type="Pfam" id="PF07686">
    <property type="entry name" value="V-set"/>
    <property type="match status" value="2"/>
</dbReference>
<dbReference type="PANTHER" id="PTHR23267">
    <property type="entry name" value="IMMUNOGLOBULIN LIGHT CHAIN"/>
    <property type="match status" value="1"/>
</dbReference>
<dbReference type="SMART" id="SM00409">
    <property type="entry name" value="IG"/>
    <property type="match status" value="2"/>
</dbReference>
<evidence type="ECO:0000256" key="5">
    <source>
        <dbReference type="ARBA" id="ARBA00022729"/>
    </source>
</evidence>
<feature type="domain" description="Ig-like" evidence="9">
    <location>
        <begin position="1"/>
        <end position="96"/>
    </location>
</feature>
<reference evidence="11" key="1">
    <citation type="submission" date="2011-10" db="EMBL/GenBank/DDBJ databases">
        <authorList>
            <consortium name="Soft-shell Turtle Genome Consortium"/>
        </authorList>
    </citation>
    <scope>NUCLEOTIDE SEQUENCE [LARGE SCALE GENOMIC DNA]</scope>
    <source>
        <strain evidence="11">Daiwa-1</strain>
    </source>
</reference>
<keyword evidence="8" id="KW-0393">Immunoglobulin domain</keyword>